<organism evidence="1">
    <name type="scientific">Vibrio parahaemolyticus</name>
    <dbReference type="NCBI Taxonomy" id="670"/>
    <lineage>
        <taxon>Bacteria</taxon>
        <taxon>Pseudomonadati</taxon>
        <taxon>Pseudomonadota</taxon>
        <taxon>Gammaproteobacteria</taxon>
        <taxon>Vibrionales</taxon>
        <taxon>Vibrionaceae</taxon>
        <taxon>Vibrio</taxon>
    </lineage>
</organism>
<keyword evidence="1" id="KW-0614">Plasmid</keyword>
<reference evidence="1" key="1">
    <citation type="journal article" date="2000" name="J. Clin. Microbiol.">
        <title>A filamentous phage associated with recent pandemic Vibrio parahaemolyticus O3:K6 strains.</title>
        <authorList>
            <person name="Nasu H."/>
            <person name="Iida T."/>
            <person name="Sugahara T."/>
            <person name="Yamaichi Y."/>
            <person name="Park K.S."/>
            <person name="Yokoyama K."/>
            <person name="Makino K."/>
            <person name="Shinagawa H."/>
            <person name="Honda T."/>
        </authorList>
    </citation>
    <scope>NUCLEOTIDE SEQUENCE</scope>
    <source>
        <strain evidence="1">KXV237</strain>
        <plasmid evidence="1">pO3K6</plasmid>
    </source>
</reference>
<gene>
    <name evidence="1" type="primary">orf10</name>
</gene>
<dbReference type="EMBL" id="AP000581">
    <property type="protein sequence ID" value="BAA97268.2"/>
    <property type="molecule type" value="Genomic_DNA"/>
</dbReference>
<protein>
    <recommendedName>
        <fullName evidence="2">Antirepressor</fullName>
    </recommendedName>
</protein>
<proteinExistence type="predicted"/>
<dbReference type="RefSeq" id="WP_010892521.1">
    <property type="nucleotide sequence ID" value="NC_002473.1"/>
</dbReference>
<evidence type="ECO:0000313" key="1">
    <source>
        <dbReference type="EMBL" id="BAA97268.2"/>
    </source>
</evidence>
<sequence>MYTNKLLDAYKDKINYVQYKQIAHDLGVSPQMITEVRKGRTFLNENQILMLADAVGEDKEKALIGLAMDKAKTHEAQTLWQNIGKKFNGLGLSSISMACAGLALVIASPQEPLYQCALWALMLNAIAYAYPIKCLSFEGQFNEVSRND</sequence>
<dbReference type="Pfam" id="PF12472">
    <property type="entry name" value="DUF3693"/>
    <property type="match status" value="1"/>
</dbReference>
<geneLocation type="plasmid" evidence="1">
    <name>pO3K6</name>
</geneLocation>
<dbReference type="InterPro" id="IPR021096">
    <property type="entry name" value="Vibrio_phage_VSK_Orf152"/>
</dbReference>
<evidence type="ECO:0008006" key="2">
    <source>
        <dbReference type="Google" id="ProtNLM"/>
    </source>
</evidence>
<name>Q9KGQ4_VIBPH</name>
<dbReference type="AlphaFoldDB" id="Q9KGQ4"/>
<accession>Q9KGQ4</accession>